<keyword evidence="2" id="KW-1185">Reference proteome</keyword>
<dbReference type="AlphaFoldDB" id="A0A8X6YAA1"/>
<gene>
    <name evidence="1" type="ORF">TNIN_334491</name>
</gene>
<organism evidence="1 2">
    <name type="scientific">Trichonephila inaurata madagascariensis</name>
    <dbReference type="NCBI Taxonomy" id="2747483"/>
    <lineage>
        <taxon>Eukaryota</taxon>
        <taxon>Metazoa</taxon>
        <taxon>Ecdysozoa</taxon>
        <taxon>Arthropoda</taxon>
        <taxon>Chelicerata</taxon>
        <taxon>Arachnida</taxon>
        <taxon>Araneae</taxon>
        <taxon>Araneomorphae</taxon>
        <taxon>Entelegynae</taxon>
        <taxon>Araneoidea</taxon>
        <taxon>Nephilidae</taxon>
        <taxon>Trichonephila</taxon>
        <taxon>Trichonephila inaurata</taxon>
    </lineage>
</organism>
<sequence>MLLGQTYRNFTNRRRGEILEGRIKDRKIHSDWTVTGKTKIEKERLSNVLLSIRVGDNCIKDFWNLDILGIKDHFQKRIKIELEKAAEDIFERHVVSSNWIIHFYQTIETRLKED</sequence>
<evidence type="ECO:0000313" key="1">
    <source>
        <dbReference type="EMBL" id="GFY67082.1"/>
    </source>
</evidence>
<dbReference type="Proteomes" id="UP000886998">
    <property type="component" value="Unassembled WGS sequence"/>
</dbReference>
<protein>
    <submittedName>
        <fullName evidence="1">Uncharacterized protein</fullName>
    </submittedName>
</protein>
<evidence type="ECO:0000313" key="2">
    <source>
        <dbReference type="Proteomes" id="UP000886998"/>
    </source>
</evidence>
<accession>A0A8X6YAA1</accession>
<proteinExistence type="predicted"/>
<comment type="caution">
    <text evidence="1">The sequence shown here is derived from an EMBL/GenBank/DDBJ whole genome shotgun (WGS) entry which is preliminary data.</text>
</comment>
<dbReference type="OrthoDB" id="6765836at2759"/>
<dbReference type="EMBL" id="BMAV01016377">
    <property type="protein sequence ID" value="GFY67082.1"/>
    <property type="molecule type" value="Genomic_DNA"/>
</dbReference>
<reference evidence="1" key="1">
    <citation type="submission" date="2020-08" db="EMBL/GenBank/DDBJ databases">
        <title>Multicomponent nature underlies the extraordinary mechanical properties of spider dragline silk.</title>
        <authorList>
            <person name="Kono N."/>
            <person name="Nakamura H."/>
            <person name="Mori M."/>
            <person name="Yoshida Y."/>
            <person name="Ohtoshi R."/>
            <person name="Malay A.D."/>
            <person name="Moran D.A.P."/>
            <person name="Tomita M."/>
            <person name="Numata K."/>
            <person name="Arakawa K."/>
        </authorList>
    </citation>
    <scope>NUCLEOTIDE SEQUENCE</scope>
</reference>
<name>A0A8X6YAA1_9ARAC</name>